<evidence type="ECO:0000259" key="1">
    <source>
        <dbReference type="Pfam" id="PF20178"/>
    </source>
</evidence>
<feature type="domain" description="Dermonecrotic toxin N-terminal" evidence="1">
    <location>
        <begin position="21"/>
        <end position="280"/>
    </location>
</feature>
<evidence type="ECO:0000313" key="4">
    <source>
        <dbReference type="Proteomes" id="UP000326595"/>
    </source>
</evidence>
<proteinExistence type="predicted"/>
<dbReference type="Proteomes" id="UP000326595">
    <property type="component" value="Chromosome"/>
</dbReference>
<name>A0A5E6WHD9_PSEFL</name>
<dbReference type="Pfam" id="PF20178">
    <property type="entry name" value="ToxA_N"/>
    <property type="match status" value="1"/>
</dbReference>
<reference evidence="3" key="1">
    <citation type="submission" date="2019-09" db="EMBL/GenBank/DDBJ databases">
        <authorList>
            <person name="Chandra G."/>
            <person name="Truman W A."/>
        </authorList>
    </citation>
    <scope>NUCLEOTIDE SEQUENCE [LARGE SCALE GENOMIC DNA]</scope>
    <source>
        <strain evidence="3">PS652</strain>
    </source>
</reference>
<dbReference type="InterPro" id="IPR046673">
    <property type="entry name" value="ToxA_N"/>
</dbReference>
<evidence type="ECO:0000313" key="3">
    <source>
        <dbReference type="EMBL" id="VVN27481.1"/>
    </source>
</evidence>
<dbReference type="RefSeq" id="WP_338918829.1">
    <property type="nucleotide sequence ID" value="NZ_OZ024668.1"/>
</dbReference>
<dbReference type="AlphaFoldDB" id="A0A5E6WHD9"/>
<evidence type="ECO:0000313" key="2">
    <source>
        <dbReference type="EMBL" id="CAK9891020.1"/>
    </source>
</evidence>
<gene>
    <name evidence="2" type="ORF">PS652_03873</name>
    <name evidence="3" type="ORF">PS652_04660</name>
</gene>
<reference evidence="2 4" key="2">
    <citation type="submission" date="2024-03" db="EMBL/GenBank/DDBJ databases">
        <authorList>
            <person name="Alaster D. Moffat"/>
            <person name="Govind Chandra"/>
            <person name="Andrew W. Truman"/>
        </authorList>
    </citation>
    <scope>NUCLEOTIDE SEQUENCE [LARGE SCALE GENOMIC DNA]</scope>
    <source>
        <strain evidence="2">PS652</strain>
    </source>
</reference>
<organism evidence="3">
    <name type="scientific">Pseudomonas fluorescens</name>
    <dbReference type="NCBI Taxonomy" id="294"/>
    <lineage>
        <taxon>Bacteria</taxon>
        <taxon>Pseudomonadati</taxon>
        <taxon>Pseudomonadota</taxon>
        <taxon>Gammaproteobacteria</taxon>
        <taxon>Pseudomonadales</taxon>
        <taxon>Pseudomonadaceae</taxon>
        <taxon>Pseudomonas</taxon>
    </lineage>
</organism>
<dbReference type="EMBL" id="OZ024668">
    <property type="protein sequence ID" value="CAK9891020.1"/>
    <property type="molecule type" value="Genomic_DNA"/>
</dbReference>
<accession>A0A5E6WHD9</accession>
<protein>
    <recommendedName>
        <fullName evidence="1">Dermonecrotic toxin N-terminal domain-containing protein</fullName>
    </recommendedName>
</protein>
<sequence length="437" mass="48709">MNETSPLLHNELSAIAQRVVQAFPDLHDQAREAAEGLLRTEGNLIGDPDSIYWHRFAGAVSSSRTFTGWEHYGTPDQSMTLTELVMRRFRASDQDNADLLLLYGGFYSADAHAHRYDETNEVRLLPQRVLNALWDLDFGAVYQRRLAAFWREHGADVRTLAKLTYLSEALQSGLSGQLSEVQLKLAYDAVGFDSAAVLAMADLKALKRPTAGSSVATLSLGGQRCTDALWIKGQHGEQLLYLPGAVPSFQGFASEGELGTTLFGWLQADASREQLLARFHADPSAIATLRSKMEQWAKGRVESFSQQLQRQAFDGNAFAWMRNSAQQRMEHDTDAALRTNAELRAQLWVGYLGGGRPGCSVPPRPWAGHWHCWRWPSMPQAWALTSNRRSMATATRSGVGRCWGQLSRPWSCCSTCLFCARSGSVRRRSWQAWKATP</sequence>
<dbReference type="EMBL" id="CABVHG010000036">
    <property type="protein sequence ID" value="VVN27481.1"/>
    <property type="molecule type" value="Genomic_DNA"/>
</dbReference>